<dbReference type="EMBL" id="JACJRF010000005">
    <property type="protein sequence ID" value="MBD2343394.1"/>
    <property type="molecule type" value="Genomic_DNA"/>
</dbReference>
<reference evidence="1 2" key="1">
    <citation type="journal article" date="2020" name="ISME J.">
        <title>Comparative genomics reveals insights into cyanobacterial evolution and habitat adaptation.</title>
        <authorList>
            <person name="Chen M.Y."/>
            <person name="Teng W.K."/>
            <person name="Zhao L."/>
            <person name="Hu C.X."/>
            <person name="Zhou Y.K."/>
            <person name="Han B.P."/>
            <person name="Song L.R."/>
            <person name="Shu W.S."/>
        </authorList>
    </citation>
    <scope>NUCLEOTIDE SEQUENCE [LARGE SCALE GENOMIC DNA]</scope>
    <source>
        <strain evidence="1 2">FACHB-260</strain>
    </source>
</reference>
<name>A0ABR8CM30_9NOST</name>
<accession>A0ABR8CM30</accession>
<dbReference type="Proteomes" id="UP000607281">
    <property type="component" value="Unassembled WGS sequence"/>
</dbReference>
<gene>
    <name evidence="1" type="ORF">H6G18_04435</name>
</gene>
<keyword evidence="2" id="KW-1185">Reference proteome</keyword>
<proteinExistence type="predicted"/>
<protein>
    <submittedName>
        <fullName evidence="1">Uncharacterized protein</fullName>
    </submittedName>
</protein>
<comment type="caution">
    <text evidence="1">The sequence shown here is derived from an EMBL/GenBank/DDBJ whole genome shotgun (WGS) entry which is preliminary data.</text>
</comment>
<organism evidence="1 2">
    <name type="scientific">Anabaena subtropica FACHB-260</name>
    <dbReference type="NCBI Taxonomy" id="2692884"/>
    <lineage>
        <taxon>Bacteria</taxon>
        <taxon>Bacillati</taxon>
        <taxon>Cyanobacteriota</taxon>
        <taxon>Cyanophyceae</taxon>
        <taxon>Nostocales</taxon>
        <taxon>Nostocaceae</taxon>
        <taxon>Anabaena</taxon>
    </lineage>
</organism>
<sequence>MTHKINGSDACHSVVSQMELDLLAALLEPEDAAYPWNPTDDESETYFDELERQFAIQDVLDEELTTRAQVFYDKLDSLWSGVTNSSYYNCNTVLPVIDHLQENLHTAFAAGVPQGWLDAIATKAAEIFASQKSLGEQLVECVQSVLPTWAADDLSILARPYAYAMRSSEGQDLASVIDNVNNQDWINLSEVEQAKASVAIAYYAIRQLNDSQTES</sequence>
<evidence type="ECO:0000313" key="2">
    <source>
        <dbReference type="Proteomes" id="UP000607281"/>
    </source>
</evidence>
<dbReference type="RefSeq" id="WP_190405870.1">
    <property type="nucleotide sequence ID" value="NZ_JACJRF010000005.1"/>
</dbReference>
<evidence type="ECO:0000313" key="1">
    <source>
        <dbReference type="EMBL" id="MBD2343394.1"/>
    </source>
</evidence>